<accession>A0A3Q8S310</accession>
<dbReference type="AlphaFoldDB" id="A0A3Q8S310"/>
<protein>
    <submittedName>
        <fullName evidence="1">Uncharacterized protein</fullName>
    </submittedName>
</protein>
<evidence type="ECO:0000313" key="2">
    <source>
        <dbReference type="Proteomes" id="UP000278804"/>
    </source>
</evidence>
<dbReference type="EMBL" id="CP034234">
    <property type="protein sequence ID" value="AZK44479.1"/>
    <property type="molecule type" value="Genomic_DNA"/>
</dbReference>
<name>A0A3Q8S310_9FIRM</name>
<evidence type="ECO:0000313" key="1">
    <source>
        <dbReference type="EMBL" id="AZK44479.1"/>
    </source>
</evidence>
<gene>
    <name evidence="1" type="ORF">EEI45_06830</name>
</gene>
<organism evidence="1 2">
    <name type="scientific">Erysipelothrix piscisicarius</name>
    <dbReference type="NCBI Taxonomy" id="2485784"/>
    <lineage>
        <taxon>Bacteria</taxon>
        <taxon>Bacillati</taxon>
        <taxon>Bacillota</taxon>
        <taxon>Erysipelotrichia</taxon>
        <taxon>Erysipelotrichales</taxon>
        <taxon>Erysipelotrichaceae</taxon>
        <taxon>Erysipelothrix</taxon>
    </lineage>
</organism>
<reference evidence="1 2" key="1">
    <citation type="journal article" date="2020" name="Int. J. Syst. Evol. Microbiol.">
        <title>Description of Erysipelothrix piscisicarius sp. nov., an emergent fish pathogen, and assessment of virulence using a tiger barb (Puntigrus tetrazona) infection model.</title>
        <authorList>
            <person name="Pomaranski E.K."/>
            <person name="Griffin M.J."/>
            <person name="Camus A.C."/>
            <person name="Armwood A.R."/>
            <person name="Shelley J."/>
            <person name="Waldbieser G.C."/>
            <person name="LaFrentz B.R."/>
            <person name="Garcia J.C."/>
            <person name="Yanong R."/>
            <person name="Soto E."/>
        </authorList>
    </citation>
    <scope>NUCLEOTIDE SEQUENCE [LARGE SCALE GENOMIC DNA]</scope>
    <source>
        <strain evidence="1 2">15TAL0474</strain>
    </source>
</reference>
<keyword evidence="2" id="KW-1185">Reference proteome</keyword>
<proteinExistence type="predicted"/>
<sequence>MKLLVISDRDSVKQELTDLNRDFEYLDLRKGFPNEQLMDVYEIEKPELCRVVRQEIESIHPDKIVIVGELTDYVWLGTIVTRLFGQFNSCNGQRENAFGKTTLFINGKEVPLYAIYKTSDWRYVDEA</sequence>
<dbReference type="Proteomes" id="UP000278804">
    <property type="component" value="Chromosome"/>
</dbReference>
<dbReference type="KEGG" id="eri:EEI45_06830"/>
<dbReference type="RefSeq" id="WP_125164647.1">
    <property type="nucleotide sequence ID" value="NZ_CP034234.1"/>
</dbReference>